<proteinExistence type="predicted"/>
<comment type="caution">
    <text evidence="2">The sequence shown here is derived from an EMBL/GenBank/DDBJ whole genome shotgun (WGS) entry which is preliminary data.</text>
</comment>
<dbReference type="AlphaFoldDB" id="A0A9P3HI38"/>
<dbReference type="Proteomes" id="UP000827284">
    <property type="component" value="Unassembled WGS sequence"/>
</dbReference>
<feature type="region of interest" description="Disordered" evidence="1">
    <location>
        <begin position="206"/>
        <end position="241"/>
    </location>
</feature>
<protein>
    <recommendedName>
        <fullName evidence="4">F-box domain-containing protein</fullName>
    </recommendedName>
</protein>
<dbReference type="EMBL" id="BQFW01000013">
    <property type="protein sequence ID" value="GJJ77037.1"/>
    <property type="molecule type" value="Genomic_DNA"/>
</dbReference>
<accession>A0A9P3HI38</accession>
<keyword evidence="3" id="KW-1185">Reference proteome</keyword>
<evidence type="ECO:0000256" key="1">
    <source>
        <dbReference type="SAM" id="MobiDB-lite"/>
    </source>
</evidence>
<feature type="compositionally biased region" description="Acidic residues" evidence="1">
    <location>
        <begin position="723"/>
        <end position="747"/>
    </location>
</feature>
<feature type="compositionally biased region" description="Polar residues" evidence="1">
    <location>
        <begin position="214"/>
        <end position="226"/>
    </location>
</feature>
<evidence type="ECO:0000313" key="2">
    <source>
        <dbReference type="EMBL" id="GJJ77037.1"/>
    </source>
</evidence>
<gene>
    <name evidence="2" type="ORF">EMPS_09396</name>
</gene>
<reference evidence="2" key="1">
    <citation type="submission" date="2021-11" db="EMBL/GenBank/DDBJ databases">
        <authorList>
            <person name="Herlambang A."/>
            <person name="Guo Y."/>
            <person name="Takashima Y."/>
            <person name="Nishizawa T."/>
        </authorList>
    </citation>
    <scope>NUCLEOTIDE SEQUENCE</scope>
    <source>
        <strain evidence="2">E1425</strain>
    </source>
</reference>
<evidence type="ECO:0008006" key="4">
    <source>
        <dbReference type="Google" id="ProtNLM"/>
    </source>
</evidence>
<evidence type="ECO:0000313" key="3">
    <source>
        <dbReference type="Proteomes" id="UP000827284"/>
    </source>
</evidence>
<reference evidence="2" key="2">
    <citation type="journal article" date="2022" name="Microbiol. Resour. Announc.">
        <title>Whole-Genome Sequence of Entomortierella parvispora E1425, a Mucoromycotan Fungus Associated with Burkholderiaceae-Related Endosymbiotic Bacteria.</title>
        <authorList>
            <person name="Herlambang A."/>
            <person name="Guo Y."/>
            <person name="Takashima Y."/>
            <person name="Narisawa K."/>
            <person name="Ohta H."/>
            <person name="Nishizawa T."/>
        </authorList>
    </citation>
    <scope>NUCLEOTIDE SEQUENCE</scope>
    <source>
        <strain evidence="2">E1425</strain>
    </source>
</reference>
<organism evidence="2 3">
    <name type="scientific">Entomortierella parvispora</name>
    <dbReference type="NCBI Taxonomy" id="205924"/>
    <lineage>
        <taxon>Eukaryota</taxon>
        <taxon>Fungi</taxon>
        <taxon>Fungi incertae sedis</taxon>
        <taxon>Mucoromycota</taxon>
        <taxon>Mortierellomycotina</taxon>
        <taxon>Mortierellomycetes</taxon>
        <taxon>Mortierellales</taxon>
        <taxon>Mortierellaceae</taxon>
        <taxon>Entomortierella</taxon>
    </lineage>
</organism>
<feature type="region of interest" description="Disordered" evidence="1">
    <location>
        <begin position="110"/>
        <end position="176"/>
    </location>
</feature>
<name>A0A9P3HI38_9FUNG</name>
<sequence>MVVSYPAPSPSPSPPPSHLAPLPQECLESIIACLRYDLPSLHALLLVSRQFFQLTVPVLYKSPFRLAVAFRDPPIWASRSFATLYRSEASMDHSLGRIKRLTRLLIQNLQIPPPGQQRPPPPSPSILDDSSGMENLQPLIPPFVDQPSTWLRNPNHRPEDVENMWPPFNPDSVLSNVEQDNGVSASAEIHMEPGADLISFDSDWEDDERKGQTMAGSISNRNQQPANSSSSGGRGRGNNGSPRHASGLLMDYFYFYSDHDHRRIRAVIRQIYPGAGRRAYDKYLADIELAILQHSPSKVETLHIHDVIPVVPHLLAHLDSFSKISSVVLHDAVWTHEELILVHQFLVRYAAMFPAAASRALEYPSLEDPQHWTFLRRSAFRNPAIRSLKYASSRAHGDGARINGQEFDPIQLLQALGPGVETVDIVHWATTTLAQLDTLDAGALISLRITPLMTLYEDAAFSRHEFLSRCRRLRHLDLFSSSRDMFGWAVAEWDREHPQGSSTLEPLPSTKQIRHSLVQMRHLRVRGPRDSVVYDIIRDALYGFRDSLQVLQVHSDLAHVGEPEWMDRIGTFTTGKMFAQQREELRRQWQQPEGTRPLAPNDHESYKAMSSIDAGPLLIQWRVSCLSTLELSGPIASELDLESLMFMPNLSVLGLSIVQAPANPRTGNRAGKAPSNLTYLPYVTGPRLQRVLLRGPWRELTDETLWDMVCPDVDFQSSRPLEESVDNMDDDDDDDVDDRLDAEGNEAETERGHCGEWAEQLLELSVLDNPRVTVPVMIQLAKRMKRLEVMGTDLNMRSFSVQQWQSRTSNVRTNPMSNHYGQDPESQARRLLLKMSAKFPSLDIGPDANHLGRSSRRDKP</sequence>
<feature type="compositionally biased region" description="Pro residues" evidence="1">
    <location>
        <begin position="111"/>
        <end position="124"/>
    </location>
</feature>
<dbReference type="OrthoDB" id="2343369at2759"/>
<feature type="region of interest" description="Disordered" evidence="1">
    <location>
        <begin position="717"/>
        <end position="752"/>
    </location>
</feature>